<comment type="subcellular location">
    <subcellularLocation>
        <location evidence="1">Membrane</location>
        <topology evidence="1">Multi-pass membrane protein</topology>
    </subcellularLocation>
</comment>
<dbReference type="Gene3D" id="1.10.287.3510">
    <property type="match status" value="1"/>
</dbReference>
<dbReference type="GO" id="GO:0016020">
    <property type="term" value="C:membrane"/>
    <property type="evidence" value="ECO:0007669"/>
    <property type="project" value="UniProtKB-SubCell"/>
</dbReference>
<comment type="caution">
    <text evidence="8">The sequence shown here is derived from an EMBL/GenBank/DDBJ whole genome shotgun (WGS) entry which is preliminary data.</text>
</comment>
<keyword evidence="4 7" id="KW-0812">Transmembrane</keyword>
<dbReference type="NCBIfam" id="NF004320">
    <property type="entry name" value="PRK05715.1-2"/>
    <property type="match status" value="1"/>
</dbReference>
<feature type="transmembrane region" description="Helical" evidence="7">
    <location>
        <begin position="31"/>
        <end position="55"/>
    </location>
</feature>
<reference evidence="8 9" key="1">
    <citation type="journal article" date="2019" name="Int. J. Syst. Evol. Microbiol.">
        <title>The Global Catalogue of Microorganisms (GCM) 10K type strain sequencing project: providing services to taxonomists for standard genome sequencing and annotation.</title>
        <authorList>
            <consortium name="The Broad Institute Genomics Platform"/>
            <consortium name="The Broad Institute Genome Sequencing Center for Infectious Disease"/>
            <person name="Wu L."/>
            <person name="Ma J."/>
        </authorList>
    </citation>
    <scope>NUCLEOTIDE SEQUENCE [LARGE SCALE GENOMIC DNA]</scope>
    <source>
        <strain evidence="8 9">CGMCC 1.12125</strain>
    </source>
</reference>
<feature type="transmembrane region" description="Helical" evidence="7">
    <location>
        <begin position="61"/>
        <end position="85"/>
    </location>
</feature>
<dbReference type="InterPro" id="IPR039428">
    <property type="entry name" value="NUOK/Mnh_C1-like"/>
</dbReference>
<organism evidence="8 9">
    <name type="scientific">Halorientalis brevis</name>
    <dbReference type="NCBI Taxonomy" id="1126241"/>
    <lineage>
        <taxon>Archaea</taxon>
        <taxon>Methanobacteriati</taxon>
        <taxon>Methanobacteriota</taxon>
        <taxon>Stenosarchaea group</taxon>
        <taxon>Halobacteria</taxon>
        <taxon>Halobacteriales</taxon>
        <taxon>Haloarculaceae</taxon>
        <taxon>Halorientalis</taxon>
    </lineage>
</organism>
<protein>
    <submittedName>
        <fullName evidence="8">NADH-quinone oxidoreductase subunit NuoK</fullName>
        <ecNumber evidence="8">1.6.5.9</ecNumber>
    </submittedName>
</protein>
<keyword evidence="6 7" id="KW-0472">Membrane</keyword>
<evidence type="ECO:0000256" key="4">
    <source>
        <dbReference type="ARBA" id="ARBA00022692"/>
    </source>
</evidence>
<dbReference type="AlphaFoldDB" id="A0ABD6CBS5"/>
<evidence type="ECO:0000256" key="1">
    <source>
        <dbReference type="ARBA" id="ARBA00004141"/>
    </source>
</evidence>
<evidence type="ECO:0000256" key="3">
    <source>
        <dbReference type="ARBA" id="ARBA00022448"/>
    </source>
</evidence>
<dbReference type="PANTHER" id="PTHR11434">
    <property type="entry name" value="NADH-UBIQUINONE OXIDOREDUCTASE SUBUNIT ND4L"/>
    <property type="match status" value="1"/>
</dbReference>
<dbReference type="GO" id="GO:0050136">
    <property type="term" value="F:NADH dehydrogenase (quinone) (non-electrogenic) activity"/>
    <property type="evidence" value="ECO:0007669"/>
    <property type="project" value="UniProtKB-EC"/>
</dbReference>
<dbReference type="PANTHER" id="PTHR11434:SF16">
    <property type="entry name" value="NADH-UBIQUINONE OXIDOREDUCTASE CHAIN 4L"/>
    <property type="match status" value="1"/>
</dbReference>
<dbReference type="RefSeq" id="WP_247374234.1">
    <property type="nucleotide sequence ID" value="NZ_JALLGV010000001.1"/>
</dbReference>
<dbReference type="InterPro" id="IPR001133">
    <property type="entry name" value="NADH_UbQ_OxRdtase_chain4L/K"/>
</dbReference>
<keyword evidence="3" id="KW-0813">Transport</keyword>
<evidence type="ECO:0000256" key="5">
    <source>
        <dbReference type="ARBA" id="ARBA00022989"/>
    </source>
</evidence>
<dbReference type="Pfam" id="PF00420">
    <property type="entry name" value="Oxidored_q2"/>
    <property type="match status" value="1"/>
</dbReference>
<dbReference type="FunFam" id="1.10.287.3510:FF:000001">
    <property type="entry name" value="NADH-quinone oxidoreductase subunit K"/>
    <property type="match status" value="1"/>
</dbReference>
<gene>
    <name evidence="8" type="primary">nuoK</name>
    <name evidence="8" type="ORF">ACFR9U_09675</name>
</gene>
<feature type="transmembrane region" description="Helical" evidence="7">
    <location>
        <begin position="6"/>
        <end position="24"/>
    </location>
</feature>
<proteinExistence type="inferred from homology"/>
<accession>A0ABD6CBS5</accession>
<name>A0ABD6CBS5_9EURY</name>
<sequence>MAVPAEYYLVLSAGVFCIGLFGILTRKNALIFLMSVELMLNAANINLVAFSFLWGNLTGQVFSLFTMALAAAEVAVGIGIIMVLYRNFQDVDVTKATTMRW</sequence>
<evidence type="ECO:0000256" key="2">
    <source>
        <dbReference type="ARBA" id="ARBA00010519"/>
    </source>
</evidence>
<evidence type="ECO:0000256" key="6">
    <source>
        <dbReference type="ARBA" id="ARBA00023136"/>
    </source>
</evidence>
<dbReference type="EMBL" id="JBHUDJ010000003">
    <property type="protein sequence ID" value="MFD1587253.1"/>
    <property type="molecule type" value="Genomic_DNA"/>
</dbReference>
<dbReference type="Proteomes" id="UP001597119">
    <property type="component" value="Unassembled WGS sequence"/>
</dbReference>
<keyword evidence="8" id="KW-0560">Oxidoreductase</keyword>
<keyword evidence="9" id="KW-1185">Reference proteome</keyword>
<evidence type="ECO:0000313" key="9">
    <source>
        <dbReference type="Proteomes" id="UP001597119"/>
    </source>
</evidence>
<dbReference type="NCBIfam" id="NF004323">
    <property type="entry name" value="PRK05715.1-5"/>
    <property type="match status" value="1"/>
</dbReference>
<evidence type="ECO:0000256" key="7">
    <source>
        <dbReference type="SAM" id="Phobius"/>
    </source>
</evidence>
<keyword evidence="5 7" id="KW-1133">Transmembrane helix</keyword>
<dbReference type="EC" id="1.6.5.9" evidence="8"/>
<dbReference type="HAMAP" id="MF_01456">
    <property type="entry name" value="NDH1_NuoK"/>
    <property type="match status" value="1"/>
</dbReference>
<evidence type="ECO:0000313" key="8">
    <source>
        <dbReference type="EMBL" id="MFD1587253.1"/>
    </source>
</evidence>
<comment type="similarity">
    <text evidence="2">Belongs to the complex I subunit 4L family.</text>
</comment>